<dbReference type="AlphaFoldDB" id="A0AAV8VDA5"/>
<dbReference type="PANTHER" id="PTHR10742">
    <property type="entry name" value="FLAVIN MONOAMINE OXIDASE"/>
    <property type="match status" value="1"/>
</dbReference>
<dbReference type="PANTHER" id="PTHR10742:SF398">
    <property type="entry name" value="AMINE OXIDASE DOMAIN-CONTAINING PROTEIN-RELATED"/>
    <property type="match status" value="1"/>
</dbReference>
<accession>A0AAV8VDA5</accession>
<feature type="domain" description="Amine oxidase" evidence="1">
    <location>
        <begin position="133"/>
        <end position="385"/>
    </location>
</feature>
<dbReference type="Proteomes" id="UP001159042">
    <property type="component" value="Unassembled WGS sequence"/>
</dbReference>
<evidence type="ECO:0000313" key="2">
    <source>
        <dbReference type="EMBL" id="KAJ8912189.1"/>
    </source>
</evidence>
<dbReference type="Gene3D" id="3.90.660.10">
    <property type="match status" value="1"/>
</dbReference>
<gene>
    <name evidence="2" type="ORF">NQ315_003793</name>
</gene>
<reference evidence="2 3" key="1">
    <citation type="journal article" date="2023" name="Insect Mol. Biol.">
        <title>Genome sequencing provides insights into the evolution of gene families encoding plant cell wall-degrading enzymes in longhorned beetles.</title>
        <authorList>
            <person name="Shin N.R."/>
            <person name="Okamura Y."/>
            <person name="Kirsch R."/>
            <person name="Pauchet Y."/>
        </authorList>
    </citation>
    <scope>NUCLEOTIDE SEQUENCE [LARGE SCALE GENOMIC DNA]</scope>
    <source>
        <strain evidence="2">EAD_L_NR</strain>
    </source>
</reference>
<dbReference type="GO" id="GO:0046592">
    <property type="term" value="F:polyamine oxidase activity"/>
    <property type="evidence" value="ECO:0007669"/>
    <property type="project" value="TreeGrafter"/>
</dbReference>
<dbReference type="InterPro" id="IPR002937">
    <property type="entry name" value="Amino_oxidase"/>
</dbReference>
<comment type="caution">
    <text evidence="2">The sequence shown here is derived from an EMBL/GenBank/DDBJ whole genome shotgun (WGS) entry which is preliminary data.</text>
</comment>
<name>A0AAV8VDA5_9CUCU</name>
<evidence type="ECO:0000313" key="3">
    <source>
        <dbReference type="Proteomes" id="UP001159042"/>
    </source>
</evidence>
<organism evidence="2 3">
    <name type="scientific">Exocentrus adspersus</name>
    <dbReference type="NCBI Taxonomy" id="1586481"/>
    <lineage>
        <taxon>Eukaryota</taxon>
        <taxon>Metazoa</taxon>
        <taxon>Ecdysozoa</taxon>
        <taxon>Arthropoda</taxon>
        <taxon>Hexapoda</taxon>
        <taxon>Insecta</taxon>
        <taxon>Pterygota</taxon>
        <taxon>Neoptera</taxon>
        <taxon>Endopterygota</taxon>
        <taxon>Coleoptera</taxon>
        <taxon>Polyphaga</taxon>
        <taxon>Cucujiformia</taxon>
        <taxon>Chrysomeloidea</taxon>
        <taxon>Cerambycidae</taxon>
        <taxon>Lamiinae</taxon>
        <taxon>Acanthocinini</taxon>
        <taxon>Exocentrus</taxon>
    </lineage>
</organism>
<dbReference type="Gene3D" id="3.50.50.60">
    <property type="entry name" value="FAD/NAD(P)-binding domain"/>
    <property type="match status" value="1"/>
</dbReference>
<keyword evidence="3" id="KW-1185">Reference proteome</keyword>
<dbReference type="SUPFAM" id="SSF51905">
    <property type="entry name" value="FAD/NAD(P)-binding domain"/>
    <property type="match status" value="1"/>
</dbReference>
<dbReference type="InterPro" id="IPR050281">
    <property type="entry name" value="Flavin_monoamine_oxidase"/>
</dbReference>
<sequence>MVKEYNILKHSNIHVRMYYSNGTLLDRDIYNNLVEFSESIDESVNNAKIEESCGNFTSIGECFDKDLEAAEWLKNYMNSYDGSPTLYDLARRSSYKTCEGDIGLNWNGRGYKTILEVMLQQYPDPSQQLSVVDNILLNKEVTRIIWNNNTQVDVLCTDNTSYTADHVIFTASLGVLKASHDTIFEPGLPAEKVDAIKKIGFGAIMKIILHFPYTWWNTTQHYAFIWSAEDEDRILTEFGKGPVKNGRSWLTSNVIFFTGENNPQVLIGFFAGDMILEIEQENDDVLIAGCMYMFRKFLGREFNNITDPDDMIKSTWRVNPHFRGTYSFEHASNNQQGLPDKLAAPITGENGNPRIMFAGEATHPYFFSTVHGAIESGYREADRLIRYYAPA</sequence>
<dbReference type="EMBL" id="JANEYG010000142">
    <property type="protein sequence ID" value="KAJ8912189.1"/>
    <property type="molecule type" value="Genomic_DNA"/>
</dbReference>
<protein>
    <recommendedName>
        <fullName evidence="1">Amine oxidase domain-containing protein</fullName>
    </recommendedName>
</protein>
<dbReference type="SUPFAM" id="SSF54373">
    <property type="entry name" value="FAD-linked reductases, C-terminal domain"/>
    <property type="match status" value="1"/>
</dbReference>
<dbReference type="Pfam" id="PF01593">
    <property type="entry name" value="Amino_oxidase"/>
    <property type="match status" value="1"/>
</dbReference>
<dbReference type="InterPro" id="IPR036188">
    <property type="entry name" value="FAD/NAD-bd_sf"/>
</dbReference>
<evidence type="ECO:0000259" key="1">
    <source>
        <dbReference type="Pfam" id="PF01593"/>
    </source>
</evidence>
<proteinExistence type="predicted"/>